<proteinExistence type="predicted"/>
<name>A0A2K9Z3B4_RHILE</name>
<evidence type="ECO:0000313" key="1">
    <source>
        <dbReference type="EMBL" id="AUW42601.1"/>
    </source>
</evidence>
<dbReference type="EMBL" id="CP025012">
    <property type="protein sequence ID" value="AUW42601.1"/>
    <property type="molecule type" value="Genomic_DNA"/>
</dbReference>
<organism evidence="1 2">
    <name type="scientific">Rhizobium leguminosarum</name>
    <dbReference type="NCBI Taxonomy" id="384"/>
    <lineage>
        <taxon>Bacteria</taxon>
        <taxon>Pseudomonadati</taxon>
        <taxon>Pseudomonadota</taxon>
        <taxon>Alphaproteobacteria</taxon>
        <taxon>Hyphomicrobiales</taxon>
        <taxon>Rhizobiaceae</taxon>
        <taxon>Rhizobium/Agrobacterium group</taxon>
        <taxon>Rhizobium</taxon>
    </lineage>
</organism>
<sequence length="62" mass="6952">MTIAESISSFLSFIVIYSGDEPLLGKYLPPEAALTRLDRRARQASLPVRNSVSNRAARNQFR</sequence>
<protein>
    <submittedName>
        <fullName evidence="1">Uncharacterized protein</fullName>
    </submittedName>
</protein>
<evidence type="ECO:0000313" key="2">
    <source>
        <dbReference type="Proteomes" id="UP000238523"/>
    </source>
</evidence>
<reference evidence="1 2" key="1">
    <citation type="submission" date="2017-11" db="EMBL/GenBank/DDBJ databases">
        <title>Complete genome of Rhizobium leguminosarum Norway, an ineffective micro-symbiont.</title>
        <authorList>
            <person name="Hoffrichter A."/>
            <person name="Liang J."/>
            <person name="Brachmann A."/>
            <person name="Marin M."/>
        </authorList>
    </citation>
    <scope>NUCLEOTIDE SEQUENCE [LARGE SCALE GENOMIC DNA]</scope>
    <source>
        <strain evidence="1 2">Norway</strain>
    </source>
</reference>
<dbReference type="Proteomes" id="UP000238523">
    <property type="component" value="Chromosome"/>
</dbReference>
<dbReference type="AlphaFoldDB" id="A0A2K9Z3B4"/>
<gene>
    <name evidence="1" type="ORF">CUJ84_Chr002240</name>
</gene>
<accession>A0A2K9Z3B4</accession>